<keyword evidence="1" id="KW-0732">Signal</keyword>
<dbReference type="WBParaSite" id="MBELARI_LOCUS3049">
    <property type="protein sequence ID" value="MBELARI_LOCUS3049"/>
    <property type="gene ID" value="MBELARI_LOCUS3049"/>
</dbReference>
<dbReference type="Pfam" id="PF00059">
    <property type="entry name" value="Lectin_C"/>
    <property type="match status" value="2"/>
</dbReference>
<evidence type="ECO:0000313" key="3">
    <source>
        <dbReference type="Proteomes" id="UP000887575"/>
    </source>
</evidence>
<keyword evidence="3" id="KW-1185">Reference proteome</keyword>
<feature type="chain" id="PRO_5042257969" evidence="1">
    <location>
        <begin position="23"/>
        <end position="626"/>
    </location>
</feature>
<accession>A0AAF3F832</accession>
<dbReference type="InterPro" id="IPR016187">
    <property type="entry name" value="CTDL_fold"/>
</dbReference>
<dbReference type="AlphaFoldDB" id="A0AAF3F832"/>
<dbReference type="PROSITE" id="PS50041">
    <property type="entry name" value="C_TYPE_LECTIN_2"/>
    <property type="match status" value="3"/>
</dbReference>
<evidence type="ECO:0000256" key="1">
    <source>
        <dbReference type="SAM" id="SignalP"/>
    </source>
</evidence>
<dbReference type="InterPro" id="IPR001304">
    <property type="entry name" value="C-type_lectin-like"/>
</dbReference>
<evidence type="ECO:0000313" key="4">
    <source>
        <dbReference type="WBParaSite" id="MBELARI_LOCUS3049"/>
    </source>
</evidence>
<dbReference type="Gene3D" id="3.10.100.10">
    <property type="entry name" value="Mannose-Binding Protein A, subunit A"/>
    <property type="match status" value="4"/>
</dbReference>
<feature type="signal peptide" evidence="1">
    <location>
        <begin position="1"/>
        <end position="22"/>
    </location>
</feature>
<dbReference type="SUPFAM" id="SSF56436">
    <property type="entry name" value="C-type lectin-like"/>
    <property type="match status" value="4"/>
</dbReference>
<feature type="domain" description="C-type lectin" evidence="2">
    <location>
        <begin position="164"/>
        <end position="290"/>
    </location>
</feature>
<sequence>MHQQFLCKFLLLLWVFLCISDAQCPVDFESVPGEKTCVAIFNEPTFYPDAIRKCSSVGGVSAKIENVFQNSYFFSTLPSKTNGTAPYIGVEKKPGGGWTYSDGAPLIYQNWNNGEPQSTSNSSICAIMDPRNGKWNAAECSFARPFACSINHDEAVCPDEWMPFQNQCYYLRNFTLVNGKWQLYLYADAEKECTNVGSHLASIHSKEEHDFIFDLIYANVKGMTDPSPDSYPCNWGWAFIGLTGTGAANDSTWTDGSPTDFLGYPLNVTSTFRYWMISNDHSCNTWFWDSNAATTATARFVCKKPVEALIQPKTKTSKTPEKRPRKAAKFGCPAGFSQFPEENACFVFVSKPAFYVDAIRGCNQLGSVVVKIQNILENSYLFGLMSAVKGQAYIGVEKKPTGEWTYGNGETLLYQNWDVDEPSNASNSSICAVIDPDSGKWKAAECSFARPFICIFADQANRCPYQWHYLEKSNSCYYLKDFALDPLGMWISYNFTYAESWCSEIGGKDSHLVSIHSMEELEFVYDLIYSNVAGMSNVASNNDSCRFQPAYSGLYMDGYIRESTATWSDASPFDFVPYPYTYYGSSTMYLWVLQNDKSCNVKGWQGDIESNYLSTRFVCKMPAKAV</sequence>
<feature type="domain" description="C-type lectin" evidence="2">
    <location>
        <begin position="33"/>
        <end position="149"/>
    </location>
</feature>
<reference evidence="4" key="1">
    <citation type="submission" date="2024-02" db="UniProtKB">
        <authorList>
            <consortium name="WormBaseParasite"/>
        </authorList>
    </citation>
    <scope>IDENTIFICATION</scope>
</reference>
<evidence type="ECO:0000259" key="2">
    <source>
        <dbReference type="PROSITE" id="PS50041"/>
    </source>
</evidence>
<dbReference type="PANTHER" id="PTHR22803">
    <property type="entry name" value="MANNOSE, PHOSPHOLIPASE, LECTIN RECEPTOR RELATED"/>
    <property type="match status" value="1"/>
</dbReference>
<protein>
    <submittedName>
        <fullName evidence="4">C-type lectin domain-containing protein</fullName>
    </submittedName>
</protein>
<dbReference type="InterPro" id="IPR050111">
    <property type="entry name" value="C-type_lectin/snaclec_domain"/>
</dbReference>
<dbReference type="SMART" id="SM00034">
    <property type="entry name" value="CLECT"/>
    <property type="match status" value="4"/>
</dbReference>
<dbReference type="InterPro" id="IPR016186">
    <property type="entry name" value="C-type_lectin-like/link_sf"/>
</dbReference>
<dbReference type="CDD" id="cd00037">
    <property type="entry name" value="CLECT"/>
    <property type="match status" value="1"/>
</dbReference>
<proteinExistence type="predicted"/>
<dbReference type="Proteomes" id="UP000887575">
    <property type="component" value="Unassembled WGS sequence"/>
</dbReference>
<organism evidence="3 4">
    <name type="scientific">Mesorhabditis belari</name>
    <dbReference type="NCBI Taxonomy" id="2138241"/>
    <lineage>
        <taxon>Eukaryota</taxon>
        <taxon>Metazoa</taxon>
        <taxon>Ecdysozoa</taxon>
        <taxon>Nematoda</taxon>
        <taxon>Chromadorea</taxon>
        <taxon>Rhabditida</taxon>
        <taxon>Rhabditina</taxon>
        <taxon>Rhabditomorpha</taxon>
        <taxon>Rhabditoidea</taxon>
        <taxon>Rhabditidae</taxon>
        <taxon>Mesorhabditinae</taxon>
        <taxon>Mesorhabditis</taxon>
    </lineage>
</organism>
<name>A0AAF3F832_9BILA</name>
<feature type="domain" description="C-type lectin" evidence="2">
    <location>
        <begin position="341"/>
        <end position="455"/>
    </location>
</feature>